<sequence length="156" mass="17034">MNLRLLQVQDADMIASLWLRGAAESAQTDSAYQPQISLAGYAGLLRDKLQSGDSLGWGLFAEEDGQLLAYLTAQVRYPEQEFSQQPYLCLLDLDVHVAARRQGCAARLVSAAKAHAQQHQLSHIEVSWLSADPQAAAFWASQGAAPFLSRGRIHTA</sequence>
<protein>
    <submittedName>
        <fullName evidence="4">GNAT family N-acetyltransferase</fullName>
    </submittedName>
</protein>
<dbReference type="PANTHER" id="PTHR43877:SF1">
    <property type="entry name" value="ACETYLTRANSFERASE"/>
    <property type="match status" value="1"/>
</dbReference>
<feature type="domain" description="N-acetyltransferase" evidence="3">
    <location>
        <begin position="1"/>
        <end position="156"/>
    </location>
</feature>
<evidence type="ECO:0000256" key="2">
    <source>
        <dbReference type="ARBA" id="ARBA00023315"/>
    </source>
</evidence>
<dbReference type="PROSITE" id="PS51186">
    <property type="entry name" value="GNAT"/>
    <property type="match status" value="1"/>
</dbReference>
<comment type="caution">
    <text evidence="4">The sequence shown here is derived from an EMBL/GenBank/DDBJ whole genome shotgun (WGS) entry which is preliminary data.</text>
</comment>
<evidence type="ECO:0000313" key="5">
    <source>
        <dbReference type="Proteomes" id="UP000613113"/>
    </source>
</evidence>
<dbReference type="PANTHER" id="PTHR43877">
    <property type="entry name" value="AMINOALKYLPHOSPHONATE N-ACETYLTRANSFERASE-RELATED-RELATED"/>
    <property type="match status" value="1"/>
</dbReference>
<evidence type="ECO:0000313" key="4">
    <source>
        <dbReference type="EMBL" id="MBC3883576.1"/>
    </source>
</evidence>
<accession>A0ABR6YI33</accession>
<proteinExistence type="predicted"/>
<evidence type="ECO:0000259" key="3">
    <source>
        <dbReference type="PROSITE" id="PS51186"/>
    </source>
</evidence>
<dbReference type="Proteomes" id="UP000613113">
    <property type="component" value="Unassembled WGS sequence"/>
</dbReference>
<evidence type="ECO:0000256" key="1">
    <source>
        <dbReference type="ARBA" id="ARBA00022679"/>
    </source>
</evidence>
<dbReference type="Pfam" id="PF00583">
    <property type="entry name" value="Acetyltransf_1"/>
    <property type="match status" value="1"/>
</dbReference>
<organism evidence="4 5">
    <name type="scientific">Undibacterium griseum</name>
    <dbReference type="NCBI Taxonomy" id="2762295"/>
    <lineage>
        <taxon>Bacteria</taxon>
        <taxon>Pseudomonadati</taxon>
        <taxon>Pseudomonadota</taxon>
        <taxon>Betaproteobacteria</taxon>
        <taxon>Burkholderiales</taxon>
        <taxon>Oxalobacteraceae</taxon>
        <taxon>Undibacterium</taxon>
    </lineage>
</organism>
<name>A0ABR6YI33_9BURK</name>
<dbReference type="Gene3D" id="3.40.630.30">
    <property type="match status" value="1"/>
</dbReference>
<gene>
    <name evidence="4" type="ORF">H8K27_00375</name>
</gene>
<reference evidence="4 5" key="1">
    <citation type="submission" date="2020-08" db="EMBL/GenBank/DDBJ databases">
        <title>Novel species isolated from subtropical streams in China.</title>
        <authorList>
            <person name="Lu H."/>
        </authorList>
    </citation>
    <scope>NUCLEOTIDE SEQUENCE [LARGE SCALE GENOMIC DNA]</scope>
    <source>
        <strain evidence="4 5">FT31W</strain>
    </source>
</reference>
<dbReference type="RefSeq" id="WP_186861266.1">
    <property type="nucleotide sequence ID" value="NZ_JACOGC010000001.1"/>
</dbReference>
<dbReference type="InterPro" id="IPR050832">
    <property type="entry name" value="Bact_Acetyltransf"/>
</dbReference>
<keyword evidence="5" id="KW-1185">Reference proteome</keyword>
<keyword evidence="1" id="KW-0808">Transferase</keyword>
<dbReference type="EMBL" id="JACOGC010000001">
    <property type="protein sequence ID" value="MBC3883576.1"/>
    <property type="molecule type" value="Genomic_DNA"/>
</dbReference>
<keyword evidence="2" id="KW-0012">Acyltransferase</keyword>
<dbReference type="InterPro" id="IPR000182">
    <property type="entry name" value="GNAT_dom"/>
</dbReference>
<dbReference type="InterPro" id="IPR016181">
    <property type="entry name" value="Acyl_CoA_acyltransferase"/>
</dbReference>
<dbReference type="SUPFAM" id="SSF55729">
    <property type="entry name" value="Acyl-CoA N-acyltransferases (Nat)"/>
    <property type="match status" value="1"/>
</dbReference>